<dbReference type="Proteomes" id="UP000691718">
    <property type="component" value="Unassembled WGS sequence"/>
</dbReference>
<evidence type="ECO:0000313" key="2">
    <source>
        <dbReference type="EMBL" id="CAG5000359.1"/>
    </source>
</evidence>
<feature type="compositionally biased region" description="Acidic residues" evidence="1">
    <location>
        <begin position="40"/>
        <end position="60"/>
    </location>
</feature>
<gene>
    <name evidence="2" type="ORF">PAPOLLO_LOCUS13707</name>
</gene>
<evidence type="ECO:0000313" key="3">
    <source>
        <dbReference type="Proteomes" id="UP000691718"/>
    </source>
</evidence>
<name>A0A8S3X6G2_PARAO</name>
<sequence length="180" mass="19886">MTLLISKEALTNVINGDSDLDIDVGNKDSDDNPTFNLEAEGNEDEEDDSSDEDELSEDIGEASTQTYSQSSENQSPALDFSNLVAFEETDRVAINLPPNDETHEEKQVSRRIIYETHSFKALQEISAHGPQSVKIVSEVRVGLISELKLKCMMRNMTFIPETNKPVDEMDINTSAVVGCG</sequence>
<feature type="region of interest" description="Disordered" evidence="1">
    <location>
        <begin position="15"/>
        <end position="79"/>
    </location>
</feature>
<reference evidence="2" key="1">
    <citation type="submission" date="2021-04" db="EMBL/GenBank/DDBJ databases">
        <authorList>
            <person name="Tunstrom K."/>
        </authorList>
    </citation>
    <scope>NUCLEOTIDE SEQUENCE</scope>
</reference>
<organism evidence="2 3">
    <name type="scientific">Parnassius apollo</name>
    <name type="common">Apollo butterfly</name>
    <name type="synonym">Papilio apollo</name>
    <dbReference type="NCBI Taxonomy" id="110799"/>
    <lineage>
        <taxon>Eukaryota</taxon>
        <taxon>Metazoa</taxon>
        <taxon>Ecdysozoa</taxon>
        <taxon>Arthropoda</taxon>
        <taxon>Hexapoda</taxon>
        <taxon>Insecta</taxon>
        <taxon>Pterygota</taxon>
        <taxon>Neoptera</taxon>
        <taxon>Endopterygota</taxon>
        <taxon>Lepidoptera</taxon>
        <taxon>Glossata</taxon>
        <taxon>Ditrysia</taxon>
        <taxon>Papilionoidea</taxon>
        <taxon>Papilionidae</taxon>
        <taxon>Parnassiinae</taxon>
        <taxon>Parnassini</taxon>
        <taxon>Parnassius</taxon>
        <taxon>Parnassius</taxon>
    </lineage>
</organism>
<dbReference type="AlphaFoldDB" id="A0A8S3X6G2"/>
<protein>
    <submittedName>
        <fullName evidence="2">(apollo) hypothetical protein</fullName>
    </submittedName>
</protein>
<comment type="caution">
    <text evidence="2">The sequence shown here is derived from an EMBL/GenBank/DDBJ whole genome shotgun (WGS) entry which is preliminary data.</text>
</comment>
<evidence type="ECO:0000256" key="1">
    <source>
        <dbReference type="SAM" id="MobiDB-lite"/>
    </source>
</evidence>
<feature type="compositionally biased region" description="Polar residues" evidence="1">
    <location>
        <begin position="62"/>
        <end position="76"/>
    </location>
</feature>
<accession>A0A8S3X6G2</accession>
<proteinExistence type="predicted"/>
<dbReference type="EMBL" id="CAJQZP010000945">
    <property type="protein sequence ID" value="CAG5000359.1"/>
    <property type="molecule type" value="Genomic_DNA"/>
</dbReference>
<keyword evidence="3" id="KW-1185">Reference proteome</keyword>